<gene>
    <name evidence="2" type="ORF">E4L95_09195</name>
</gene>
<dbReference type="AlphaFoldDB" id="A0A4Z1C0G5"/>
<dbReference type="InterPro" id="IPR009061">
    <property type="entry name" value="DNA-bd_dom_put_sf"/>
</dbReference>
<protein>
    <submittedName>
        <fullName evidence="2">DNA-binding protein</fullName>
    </submittedName>
</protein>
<dbReference type="Pfam" id="PF12728">
    <property type="entry name" value="HTH_17"/>
    <property type="match status" value="1"/>
</dbReference>
<evidence type="ECO:0000259" key="1">
    <source>
        <dbReference type="Pfam" id="PF12728"/>
    </source>
</evidence>
<feature type="domain" description="Helix-turn-helix" evidence="1">
    <location>
        <begin position="30"/>
        <end position="74"/>
    </location>
</feature>
<comment type="caution">
    <text evidence="2">The sequence shown here is derived from an EMBL/GenBank/DDBJ whole genome shotgun (WGS) entry which is preliminary data.</text>
</comment>
<keyword evidence="3" id="KW-1185">Reference proteome</keyword>
<dbReference type="OrthoDB" id="9806994at2"/>
<name>A0A4Z1C0G5_9RHOB</name>
<dbReference type="InterPro" id="IPR041657">
    <property type="entry name" value="HTH_17"/>
</dbReference>
<dbReference type="Proteomes" id="UP000297972">
    <property type="component" value="Unassembled WGS sequence"/>
</dbReference>
<sequence length="79" mass="8801">MVSAAENAVTTKTITQDRVSVARLINQEIAATILGVSPKWLERDRWAERRIPYVKIGRLVRYRASDIAAYIDANTQGAA</sequence>
<evidence type="ECO:0000313" key="2">
    <source>
        <dbReference type="EMBL" id="TGN61781.1"/>
    </source>
</evidence>
<evidence type="ECO:0000313" key="3">
    <source>
        <dbReference type="Proteomes" id="UP000297972"/>
    </source>
</evidence>
<proteinExistence type="predicted"/>
<keyword evidence="2" id="KW-0238">DNA-binding</keyword>
<accession>A0A4Z1C0G5</accession>
<organism evidence="2 3">
    <name type="scientific">Paracoccus liaowanqingii</name>
    <dbReference type="NCBI Taxonomy" id="2560053"/>
    <lineage>
        <taxon>Bacteria</taxon>
        <taxon>Pseudomonadati</taxon>
        <taxon>Pseudomonadota</taxon>
        <taxon>Alphaproteobacteria</taxon>
        <taxon>Rhodobacterales</taxon>
        <taxon>Paracoccaceae</taxon>
        <taxon>Paracoccus</taxon>
    </lineage>
</organism>
<dbReference type="GO" id="GO:0003677">
    <property type="term" value="F:DNA binding"/>
    <property type="evidence" value="ECO:0007669"/>
    <property type="project" value="UniProtKB-KW"/>
</dbReference>
<dbReference type="SUPFAM" id="SSF46955">
    <property type="entry name" value="Putative DNA-binding domain"/>
    <property type="match status" value="1"/>
</dbReference>
<reference evidence="2 3" key="1">
    <citation type="submission" date="2019-03" db="EMBL/GenBank/DDBJ databases">
        <authorList>
            <person name="Li J."/>
        </authorList>
    </citation>
    <scope>NUCLEOTIDE SEQUENCE [LARGE SCALE GENOMIC DNA]</scope>
    <source>
        <strain evidence="2 3">3058</strain>
    </source>
</reference>
<dbReference type="EMBL" id="SRPG01000071">
    <property type="protein sequence ID" value="TGN61781.1"/>
    <property type="molecule type" value="Genomic_DNA"/>
</dbReference>